<dbReference type="SUPFAM" id="SSF90123">
    <property type="entry name" value="ABC transporter transmembrane region"/>
    <property type="match status" value="1"/>
</dbReference>
<dbReference type="SMART" id="SM00382">
    <property type="entry name" value="AAA"/>
    <property type="match status" value="1"/>
</dbReference>
<dbReference type="Proteomes" id="UP001059836">
    <property type="component" value="Chromosome"/>
</dbReference>
<dbReference type="InterPro" id="IPR017871">
    <property type="entry name" value="ABC_transporter-like_CS"/>
</dbReference>
<dbReference type="InterPro" id="IPR027417">
    <property type="entry name" value="P-loop_NTPase"/>
</dbReference>
<keyword evidence="5 12" id="KW-0067">ATP-binding</keyword>
<evidence type="ECO:0000259" key="10">
    <source>
        <dbReference type="PROSITE" id="PS50893"/>
    </source>
</evidence>
<evidence type="ECO:0000256" key="6">
    <source>
        <dbReference type="ARBA" id="ARBA00022989"/>
    </source>
</evidence>
<keyword evidence="2" id="KW-0813">Transport</keyword>
<dbReference type="InterPro" id="IPR050835">
    <property type="entry name" value="ABC_transporter_sub-D"/>
</dbReference>
<proteinExistence type="predicted"/>
<keyword evidence="3 9" id="KW-0812">Transmembrane</keyword>
<dbReference type="Gene3D" id="3.40.50.300">
    <property type="entry name" value="P-loop containing nucleotide triphosphate hydrolases"/>
    <property type="match status" value="1"/>
</dbReference>
<reference evidence="12" key="1">
    <citation type="journal article" date="2021" name="Nat. Microbiol.">
        <title>Cocultivation of an ultrasmall environmental parasitic bacterium with lytic ability against bacteria associated with wastewater foams.</title>
        <authorList>
            <person name="Batinovic S."/>
            <person name="Rose J.J.A."/>
            <person name="Ratcliffe J."/>
            <person name="Seviour R.J."/>
            <person name="Petrovski S."/>
        </authorList>
    </citation>
    <scope>NUCLEOTIDE SEQUENCE</scope>
    <source>
        <strain evidence="12">CON9</strain>
    </source>
</reference>
<protein>
    <submittedName>
        <fullName evidence="12">ATP-binding cassette domain-containing protein</fullName>
    </submittedName>
</protein>
<evidence type="ECO:0000256" key="2">
    <source>
        <dbReference type="ARBA" id="ARBA00022448"/>
    </source>
</evidence>
<evidence type="ECO:0000256" key="7">
    <source>
        <dbReference type="ARBA" id="ARBA00023136"/>
    </source>
</evidence>
<keyword evidence="7 9" id="KW-0472">Membrane</keyword>
<evidence type="ECO:0000256" key="5">
    <source>
        <dbReference type="ARBA" id="ARBA00022840"/>
    </source>
</evidence>
<evidence type="ECO:0000256" key="1">
    <source>
        <dbReference type="ARBA" id="ARBA00004651"/>
    </source>
</evidence>
<dbReference type="SUPFAM" id="SSF52540">
    <property type="entry name" value="P-loop containing nucleoside triphosphate hydrolases"/>
    <property type="match status" value="1"/>
</dbReference>
<evidence type="ECO:0000256" key="3">
    <source>
        <dbReference type="ARBA" id="ARBA00022692"/>
    </source>
</evidence>
<feature type="domain" description="ABC transporter" evidence="10">
    <location>
        <begin position="429"/>
        <end position="644"/>
    </location>
</feature>
<dbReference type="PANTHER" id="PTHR11384">
    <property type="entry name" value="ATP-BINDING CASSETTE, SUB-FAMILY D MEMBER"/>
    <property type="match status" value="1"/>
</dbReference>
<feature type="domain" description="ABC transmembrane type-1" evidence="11">
    <location>
        <begin position="253"/>
        <end position="396"/>
    </location>
</feature>
<evidence type="ECO:0000256" key="9">
    <source>
        <dbReference type="SAM" id="Phobius"/>
    </source>
</evidence>
<feature type="region of interest" description="Disordered" evidence="8">
    <location>
        <begin position="625"/>
        <end position="647"/>
    </location>
</feature>
<dbReference type="GO" id="GO:0005524">
    <property type="term" value="F:ATP binding"/>
    <property type="evidence" value="ECO:0007669"/>
    <property type="project" value="UniProtKB-KW"/>
</dbReference>
<feature type="transmembrane region" description="Helical" evidence="9">
    <location>
        <begin position="15"/>
        <end position="36"/>
    </location>
</feature>
<dbReference type="InterPro" id="IPR003439">
    <property type="entry name" value="ABC_transporter-like_ATP-bd"/>
</dbReference>
<dbReference type="Gene3D" id="1.20.1560.10">
    <property type="entry name" value="ABC transporter type 1, transmembrane domain"/>
    <property type="match status" value="1"/>
</dbReference>
<gene>
    <name evidence="12" type="ORF">GII31_12800</name>
</gene>
<feature type="transmembrane region" description="Helical" evidence="9">
    <location>
        <begin position="63"/>
        <end position="86"/>
    </location>
</feature>
<dbReference type="EMBL" id="CP045809">
    <property type="protein sequence ID" value="QHN35620.1"/>
    <property type="molecule type" value="Genomic_DNA"/>
</dbReference>
<dbReference type="RefSeq" id="WP_213243601.1">
    <property type="nucleotide sequence ID" value="NZ_CP045806.1"/>
</dbReference>
<evidence type="ECO:0000256" key="4">
    <source>
        <dbReference type="ARBA" id="ARBA00022741"/>
    </source>
</evidence>
<dbReference type="PROSITE" id="PS50893">
    <property type="entry name" value="ABC_TRANSPORTER_2"/>
    <property type="match status" value="1"/>
</dbReference>
<evidence type="ECO:0000259" key="11">
    <source>
        <dbReference type="PROSITE" id="PS50929"/>
    </source>
</evidence>
<keyword evidence="4" id="KW-0547">Nucleotide-binding</keyword>
<dbReference type="InterPro" id="IPR011527">
    <property type="entry name" value="ABC1_TM_dom"/>
</dbReference>
<evidence type="ECO:0000313" key="12">
    <source>
        <dbReference type="EMBL" id="QHN35620.1"/>
    </source>
</evidence>
<feature type="transmembrane region" description="Helical" evidence="9">
    <location>
        <begin position="121"/>
        <end position="141"/>
    </location>
</feature>
<dbReference type="PROSITE" id="PS00211">
    <property type="entry name" value="ABC_TRANSPORTER_1"/>
    <property type="match status" value="1"/>
</dbReference>
<accession>A0ABX6IK03</accession>
<comment type="subcellular location">
    <subcellularLocation>
        <location evidence="1">Cell membrane</location>
        <topology evidence="1">Multi-pass membrane protein</topology>
    </subcellularLocation>
</comment>
<keyword evidence="6 9" id="KW-1133">Transmembrane helix</keyword>
<evidence type="ECO:0000313" key="13">
    <source>
        <dbReference type="Proteomes" id="UP001059836"/>
    </source>
</evidence>
<dbReference type="PANTHER" id="PTHR11384:SF59">
    <property type="entry name" value="LYSOSOMAL COBALAMIN TRANSPORTER ABCD4"/>
    <property type="match status" value="1"/>
</dbReference>
<name>A0ABX6IK03_9ACTN</name>
<dbReference type="PROSITE" id="PS50929">
    <property type="entry name" value="ABC_TM1F"/>
    <property type="match status" value="1"/>
</dbReference>
<dbReference type="CDD" id="cd03223">
    <property type="entry name" value="ABCD_peroxisomal_ALDP"/>
    <property type="match status" value="1"/>
</dbReference>
<organism evidence="12 13">
    <name type="scientific">Gordonia pseudamarae</name>
    <dbReference type="NCBI Taxonomy" id="2831662"/>
    <lineage>
        <taxon>Bacteria</taxon>
        <taxon>Bacillati</taxon>
        <taxon>Actinomycetota</taxon>
        <taxon>Actinomycetes</taxon>
        <taxon>Mycobacteriales</taxon>
        <taxon>Gordoniaceae</taxon>
        <taxon>Gordonia</taxon>
    </lineage>
</organism>
<dbReference type="InterPro" id="IPR003593">
    <property type="entry name" value="AAA+_ATPase"/>
</dbReference>
<sequence length="647" mass="71916">MEYSIDWGSEFLTSLRWIAIMFSYSMIGLLVAGFVLSRTTLWGRQYWRAAGGFFTGRDTRVSAWVLVVVLMLLMVIGVRLTVVLSYQGRDMFNALQGAAEAISNGDGTALDQAEDMFWNSLWLFGLLATIHVVRTLVELYLGSMFEVRLRQFMTTRVTTDWLTGLAFYRNRFVNTGIDGDDAKIQPGVDNPDQRIEIDIDNVSASSRRLVFGSGGSSTNGVIPAIITICTFTKILWELSGPMDIFGTEVPHAMVWMVYLFVLVSTIVAFWLGHPLIRLYFLRERLAANFRYSLVRLRDGAEKVALYRGADTEQRGLLDRFASIVVNFWQVVFRSLKFNGWNFVVNQASAVFPYIIQAPRFFAGEIKLGEMTQTASAFGNVHDSLSFFREAFDSFADLRASLYRLDGLEQANHESRELPQIATVDTERGVEVRKVTTSTPDGVELVSELDLSLHPGDALVIKGRSGSGKTTLLRGLAGLWPFVSGEFARPGESTLFLSQIPYIPLGDLRTAVAYPASPESVGDDSIRAVLEQVFLSHLVGRLDEEADWAAVLSPGEQQRVAFARILLNKPAVAFLDEATSAIDEGLEFELYSLIRRERPDTVLISVSHRSTTDQHHTQLLELTGGGAWNLRPLDPPGTVPGAGKHSPQ</sequence>
<keyword evidence="13" id="KW-1185">Reference proteome</keyword>
<dbReference type="Pfam" id="PF00005">
    <property type="entry name" value="ABC_tran"/>
    <property type="match status" value="1"/>
</dbReference>
<feature type="transmembrane region" description="Helical" evidence="9">
    <location>
        <begin position="256"/>
        <end position="280"/>
    </location>
</feature>
<dbReference type="Pfam" id="PF06472">
    <property type="entry name" value="ABC_membrane_2"/>
    <property type="match status" value="1"/>
</dbReference>
<evidence type="ECO:0000256" key="8">
    <source>
        <dbReference type="SAM" id="MobiDB-lite"/>
    </source>
</evidence>
<dbReference type="InterPro" id="IPR036640">
    <property type="entry name" value="ABC1_TM_sf"/>
</dbReference>